<dbReference type="InterPro" id="IPR000008">
    <property type="entry name" value="C2_dom"/>
</dbReference>
<dbReference type="AlphaFoldDB" id="A0AAU9JVX4"/>
<organism evidence="3 4">
    <name type="scientific">Blepharisma stoltei</name>
    <dbReference type="NCBI Taxonomy" id="1481888"/>
    <lineage>
        <taxon>Eukaryota</taxon>
        <taxon>Sar</taxon>
        <taxon>Alveolata</taxon>
        <taxon>Ciliophora</taxon>
        <taxon>Postciliodesmatophora</taxon>
        <taxon>Heterotrichea</taxon>
        <taxon>Heterotrichida</taxon>
        <taxon>Blepharismidae</taxon>
        <taxon>Blepharisma</taxon>
    </lineage>
</organism>
<name>A0AAU9JVX4_9CILI</name>
<proteinExistence type="predicted"/>
<evidence type="ECO:0000313" key="3">
    <source>
        <dbReference type="EMBL" id="CAG9329259.1"/>
    </source>
</evidence>
<feature type="compositionally biased region" description="Basic and acidic residues" evidence="1">
    <location>
        <begin position="13"/>
        <end position="22"/>
    </location>
</feature>
<dbReference type="EMBL" id="CAJZBQ010000047">
    <property type="protein sequence ID" value="CAG9329259.1"/>
    <property type="molecule type" value="Genomic_DNA"/>
</dbReference>
<dbReference type="Pfam" id="PF00168">
    <property type="entry name" value="C2"/>
    <property type="match status" value="1"/>
</dbReference>
<accession>A0AAU9JVX4</accession>
<protein>
    <recommendedName>
        <fullName evidence="2">C2 domain-containing protein</fullName>
    </recommendedName>
</protein>
<evidence type="ECO:0000256" key="1">
    <source>
        <dbReference type="SAM" id="MobiDB-lite"/>
    </source>
</evidence>
<dbReference type="Proteomes" id="UP001162131">
    <property type="component" value="Unassembled WGS sequence"/>
</dbReference>
<feature type="domain" description="C2" evidence="2">
    <location>
        <begin position="60"/>
        <end position="180"/>
    </location>
</feature>
<evidence type="ECO:0000313" key="4">
    <source>
        <dbReference type="Proteomes" id="UP001162131"/>
    </source>
</evidence>
<gene>
    <name evidence="3" type="ORF">BSTOLATCC_MIC48085</name>
</gene>
<evidence type="ECO:0000259" key="2">
    <source>
        <dbReference type="PROSITE" id="PS50004"/>
    </source>
</evidence>
<reference evidence="3" key="1">
    <citation type="submission" date="2021-09" db="EMBL/GenBank/DDBJ databases">
        <authorList>
            <consortium name="AG Swart"/>
            <person name="Singh M."/>
            <person name="Singh A."/>
            <person name="Seah K."/>
            <person name="Emmerich C."/>
        </authorList>
    </citation>
    <scope>NUCLEOTIDE SEQUENCE</scope>
    <source>
        <strain evidence="3">ATCC30299</strain>
    </source>
</reference>
<comment type="caution">
    <text evidence="3">The sequence shown here is derived from an EMBL/GenBank/DDBJ whole genome shotgun (WGS) entry which is preliminary data.</text>
</comment>
<dbReference type="CDD" id="cd00030">
    <property type="entry name" value="C2"/>
    <property type="match status" value="1"/>
</dbReference>
<dbReference type="PROSITE" id="PS50004">
    <property type="entry name" value="C2"/>
    <property type="match status" value="1"/>
</dbReference>
<sequence>MGGCASRITQSELEQHKRDYNSKNDANFRSIPFEQTIDQAIKEDQSIRGLEEKRKIYTRKEIEYKTKLENTPAGVPPIPELNIEIQKGINFYSQGLCITQGKPYVCVKIEPKGASFETFVSDIYKPYWYKLFQIKQSLHNFTSIHIRVYIKKNLRQDLLLGSIEIKLNDLEDQKVVDGWYNIDTKIQGFIESPALRIRVQLVHNERLLLQRMIENCREKLAAIQSVKEKIEATIKPSNEVPNELVPIDPLNI</sequence>
<dbReference type="InterPro" id="IPR035892">
    <property type="entry name" value="C2_domain_sf"/>
</dbReference>
<dbReference type="SUPFAM" id="SSF49562">
    <property type="entry name" value="C2 domain (Calcium/lipid-binding domain, CaLB)"/>
    <property type="match status" value="1"/>
</dbReference>
<feature type="region of interest" description="Disordered" evidence="1">
    <location>
        <begin position="1"/>
        <end position="26"/>
    </location>
</feature>
<keyword evidence="4" id="KW-1185">Reference proteome</keyword>
<dbReference type="Gene3D" id="2.60.40.150">
    <property type="entry name" value="C2 domain"/>
    <property type="match status" value="1"/>
</dbReference>